<evidence type="ECO:0000313" key="3">
    <source>
        <dbReference type="Proteomes" id="UP001165586"/>
    </source>
</evidence>
<feature type="domain" description="DUF3631" evidence="1">
    <location>
        <begin position="235"/>
        <end position="417"/>
    </location>
</feature>
<comment type="caution">
    <text evidence="2">The sequence shown here is derived from an EMBL/GenBank/DDBJ whole genome shotgun (WGS) entry which is preliminary data.</text>
</comment>
<dbReference type="RefSeq" id="WP_259540462.1">
    <property type="nucleotide sequence ID" value="NZ_JANLCJ010000007.1"/>
</dbReference>
<keyword evidence="3" id="KW-1185">Reference proteome</keyword>
<evidence type="ECO:0000313" key="2">
    <source>
        <dbReference type="EMBL" id="MCS5735518.1"/>
    </source>
</evidence>
<dbReference type="InterPro" id="IPR022081">
    <property type="entry name" value="DUF3631"/>
</dbReference>
<protein>
    <submittedName>
        <fullName evidence="2">DUF3631 domain-containing protein</fullName>
    </submittedName>
</protein>
<proteinExistence type="predicted"/>
<gene>
    <name evidence="2" type="ORF">N1032_17375</name>
</gene>
<dbReference type="EMBL" id="JANLCJ010000007">
    <property type="protein sequence ID" value="MCS5735518.1"/>
    <property type="molecule type" value="Genomic_DNA"/>
</dbReference>
<dbReference type="Proteomes" id="UP001165586">
    <property type="component" value="Unassembled WGS sequence"/>
</dbReference>
<reference evidence="2" key="1">
    <citation type="submission" date="2022-08" db="EMBL/GenBank/DDBJ databases">
        <authorList>
            <person name="Deng Y."/>
            <person name="Han X.-F."/>
            <person name="Zhang Y.-Q."/>
        </authorList>
    </citation>
    <scope>NUCLEOTIDE SEQUENCE</scope>
    <source>
        <strain evidence="2">CPCC 203386</strain>
    </source>
</reference>
<dbReference type="Pfam" id="PF12307">
    <property type="entry name" value="DUF3631"/>
    <property type="match status" value="1"/>
</dbReference>
<organism evidence="2 3">
    <name type="scientific">Herbiconiux daphne</name>
    <dbReference type="NCBI Taxonomy" id="2970914"/>
    <lineage>
        <taxon>Bacteria</taxon>
        <taxon>Bacillati</taxon>
        <taxon>Actinomycetota</taxon>
        <taxon>Actinomycetes</taxon>
        <taxon>Micrococcales</taxon>
        <taxon>Microbacteriaceae</taxon>
        <taxon>Herbiconiux</taxon>
    </lineage>
</organism>
<name>A0ABT2H6K2_9MICO</name>
<accession>A0ABT2H6K2</accession>
<sequence length="434" mass="48010">MLPLIPDAVAWAQASPDMKAARSISKTARKTMKRHDIVAPPVLTSDEVAELVVEGYRDGGGDPLSDVFDAVRAYVTRFVVLPDEHAATVVTLWIGLTYVAADYFDVAGRLFFTSPVAGSGKTLALDVCASISNRPLQTANLSTSAFFHATSDPEMPRTPFIDEVDTVFGGSKNESSEELRGALNSGYKRGGSVARMESRGKEWVMREYPTYAPVAMAGLHGLPDTLASRSFIIPMRRKLPGEQVAKFRHREVADEAEQLQHRLRLSLAIVMDDWDGAWPALPDELDNRAAEIFEPLIVLADLAGQEWPRRIREAAVAFVTASRDDSQALNVRLLSDIRRVFGDDDKLAAEDVVNKLVLLDEAPWSGFGKQGLPLDRQFAIRMLKEFDIPSPHTIRTDSVSTARGWYRSDFADAFARYLKPLDPAPTQIPIEQEK</sequence>
<evidence type="ECO:0000259" key="1">
    <source>
        <dbReference type="Pfam" id="PF12307"/>
    </source>
</evidence>